<proteinExistence type="predicted"/>
<dbReference type="EMBL" id="BMRJ01000001">
    <property type="protein sequence ID" value="GGR17185.1"/>
    <property type="molecule type" value="Genomic_DNA"/>
</dbReference>
<dbReference type="Pfam" id="PF22677">
    <property type="entry name" value="Ble-like_N"/>
    <property type="match status" value="1"/>
</dbReference>
<comment type="caution">
    <text evidence="2">The sequence shown here is derived from an EMBL/GenBank/DDBJ whole genome shotgun (WGS) entry which is preliminary data.</text>
</comment>
<gene>
    <name evidence="2" type="ORF">GCM10010196_07450</name>
</gene>
<evidence type="ECO:0000313" key="2">
    <source>
        <dbReference type="EMBL" id="GGR17185.1"/>
    </source>
</evidence>
<sequence>MRLGLDAALSFYKYVPMSLFISCPVADVERATAFYTALGWVLNTEMSDHNVSCFAIAPEQYVMLSSREMYASVGGTEELIGGPDTPSKVTVSFDLPSREAVDELVERARAAGGRIGDIDDYPFMYQRQFDDPDGYHYSPFWMKPDADPTA</sequence>
<keyword evidence="3" id="KW-1185">Reference proteome</keyword>
<reference evidence="2" key="1">
    <citation type="journal article" date="2014" name="Int. J. Syst. Evol. Microbiol.">
        <title>Complete genome sequence of Corynebacterium casei LMG S-19264T (=DSM 44701T), isolated from a smear-ripened cheese.</title>
        <authorList>
            <consortium name="US DOE Joint Genome Institute (JGI-PGF)"/>
            <person name="Walter F."/>
            <person name="Albersmeier A."/>
            <person name="Kalinowski J."/>
            <person name="Ruckert C."/>
        </authorList>
    </citation>
    <scope>NUCLEOTIDE SEQUENCE</scope>
    <source>
        <strain evidence="2">JCM 3346</strain>
    </source>
</reference>
<dbReference type="InterPro" id="IPR029068">
    <property type="entry name" value="Glyas_Bleomycin-R_OHBP_Dase"/>
</dbReference>
<name>A0A918CCA8_AGRME</name>
<dbReference type="PANTHER" id="PTHR36503:SF2">
    <property type="entry name" value="BLR2408 PROTEIN"/>
    <property type="match status" value="1"/>
</dbReference>
<accession>A0A918CCA8</accession>
<evidence type="ECO:0000259" key="1">
    <source>
        <dbReference type="PROSITE" id="PS51819"/>
    </source>
</evidence>
<dbReference type="Gene3D" id="3.10.180.10">
    <property type="entry name" value="2,3-Dihydroxybiphenyl 1,2-Dioxygenase, domain 1"/>
    <property type="match status" value="1"/>
</dbReference>
<dbReference type="InterPro" id="IPR037523">
    <property type="entry name" value="VOC_core"/>
</dbReference>
<dbReference type="SUPFAM" id="SSF54593">
    <property type="entry name" value="Glyoxalase/Bleomycin resistance protein/Dihydroxybiphenyl dioxygenase"/>
    <property type="match status" value="1"/>
</dbReference>
<evidence type="ECO:0000313" key="3">
    <source>
        <dbReference type="Proteomes" id="UP000610303"/>
    </source>
</evidence>
<dbReference type="Proteomes" id="UP000610303">
    <property type="component" value="Unassembled WGS sequence"/>
</dbReference>
<dbReference type="PANTHER" id="PTHR36503">
    <property type="entry name" value="BLR2520 PROTEIN"/>
    <property type="match status" value="1"/>
</dbReference>
<feature type="domain" description="VOC" evidence="1">
    <location>
        <begin position="17"/>
        <end position="142"/>
    </location>
</feature>
<dbReference type="AlphaFoldDB" id="A0A918CCA8"/>
<protein>
    <submittedName>
        <fullName evidence="2">Glyoxalase</fullName>
    </submittedName>
</protein>
<reference evidence="2" key="2">
    <citation type="submission" date="2020-09" db="EMBL/GenBank/DDBJ databases">
        <authorList>
            <person name="Sun Q."/>
            <person name="Ohkuma M."/>
        </authorList>
    </citation>
    <scope>NUCLEOTIDE SEQUENCE</scope>
    <source>
        <strain evidence="2">JCM 3346</strain>
    </source>
</reference>
<organism evidence="2 3">
    <name type="scientific">Agromyces mediolanus</name>
    <name type="common">Corynebacterium mediolanum</name>
    <dbReference type="NCBI Taxonomy" id="41986"/>
    <lineage>
        <taxon>Bacteria</taxon>
        <taxon>Bacillati</taxon>
        <taxon>Actinomycetota</taxon>
        <taxon>Actinomycetes</taxon>
        <taxon>Micrococcales</taxon>
        <taxon>Microbacteriaceae</taxon>
        <taxon>Agromyces</taxon>
    </lineage>
</organism>
<dbReference type="InterPro" id="IPR053863">
    <property type="entry name" value="Glyoxy/Ble-like_N"/>
</dbReference>
<dbReference type="PROSITE" id="PS51819">
    <property type="entry name" value="VOC"/>
    <property type="match status" value="1"/>
</dbReference>